<accession>A0A1G5RPJ0</accession>
<dbReference type="CDD" id="cd06261">
    <property type="entry name" value="TM_PBP2"/>
    <property type="match status" value="1"/>
</dbReference>
<dbReference type="Gene3D" id="1.10.3720.10">
    <property type="entry name" value="MetI-like"/>
    <property type="match status" value="1"/>
</dbReference>
<sequence length="313" mass="34815">MYRYVIKRLLFLIPTILGVTLIIYAVMSITPGDPGRAMLGTSALQADVDAYNEMLGYNLPFPIKYFNYVKAMVIDQDFGFSYLTKQPVFDEIWPRFLETLKLAFLGVFIAAALGIPFGIYAAVKQYSLWDTIPSLVAFFMAAFPAFVLGLLFLYYFSLKLNLLPSYGIGSFEHYIMPALAISIPPAAQNMRFMKSSMLEAIRQDYVRTARAKGAAERTVVWKHALRNALLPVVTQIGLSLGILIAGAVVAEKIFSIPGIGSLIVDRIAYKDEPVIIAGTILISICFTLVMLLVDIIYAFIDPRIRAKYSNTKG</sequence>
<dbReference type="STRING" id="1120920.SAMN03080599_00034"/>
<evidence type="ECO:0000256" key="7">
    <source>
        <dbReference type="RuleBase" id="RU363032"/>
    </source>
</evidence>
<evidence type="ECO:0000256" key="3">
    <source>
        <dbReference type="ARBA" id="ARBA00022475"/>
    </source>
</evidence>
<gene>
    <name evidence="9" type="ORF">SAMN03080599_00034</name>
</gene>
<keyword evidence="2 7" id="KW-0813">Transport</keyword>
<comment type="similarity">
    <text evidence="7">Belongs to the binding-protein-dependent transport system permease family.</text>
</comment>
<evidence type="ECO:0000313" key="9">
    <source>
        <dbReference type="EMBL" id="SCZ76032.1"/>
    </source>
</evidence>
<dbReference type="GO" id="GO:0005886">
    <property type="term" value="C:plasma membrane"/>
    <property type="evidence" value="ECO:0007669"/>
    <property type="project" value="UniProtKB-SubCell"/>
</dbReference>
<dbReference type="SUPFAM" id="SSF161098">
    <property type="entry name" value="MetI-like"/>
    <property type="match status" value="1"/>
</dbReference>
<evidence type="ECO:0000256" key="1">
    <source>
        <dbReference type="ARBA" id="ARBA00004651"/>
    </source>
</evidence>
<feature type="transmembrane region" description="Helical" evidence="7">
    <location>
        <begin position="228"/>
        <end position="254"/>
    </location>
</feature>
<evidence type="ECO:0000256" key="2">
    <source>
        <dbReference type="ARBA" id="ARBA00022448"/>
    </source>
</evidence>
<feature type="transmembrane region" description="Helical" evidence="7">
    <location>
        <begin position="135"/>
        <end position="156"/>
    </location>
</feature>
<feature type="transmembrane region" description="Helical" evidence="7">
    <location>
        <begin position="274"/>
        <end position="300"/>
    </location>
</feature>
<feature type="domain" description="ABC transmembrane type-1" evidence="8">
    <location>
        <begin position="96"/>
        <end position="297"/>
    </location>
</feature>
<keyword evidence="10" id="KW-1185">Reference proteome</keyword>
<name>A0A1G5RPJ0_9FIRM</name>
<evidence type="ECO:0000313" key="10">
    <source>
        <dbReference type="Proteomes" id="UP000199208"/>
    </source>
</evidence>
<protein>
    <submittedName>
        <fullName evidence="9">Peptide/nickel transport system permease protein</fullName>
    </submittedName>
</protein>
<dbReference type="PROSITE" id="PS50928">
    <property type="entry name" value="ABC_TM1"/>
    <property type="match status" value="1"/>
</dbReference>
<feature type="transmembrane region" description="Helical" evidence="7">
    <location>
        <begin position="168"/>
        <end position="187"/>
    </location>
</feature>
<keyword evidence="6 7" id="KW-0472">Membrane</keyword>
<dbReference type="RefSeq" id="WP_092588869.1">
    <property type="nucleotide sequence ID" value="NZ_FMWL01000001.1"/>
</dbReference>
<proteinExistence type="inferred from homology"/>
<evidence type="ECO:0000256" key="6">
    <source>
        <dbReference type="ARBA" id="ARBA00023136"/>
    </source>
</evidence>
<dbReference type="InterPro" id="IPR000515">
    <property type="entry name" value="MetI-like"/>
</dbReference>
<dbReference type="Pfam" id="PF19300">
    <property type="entry name" value="BPD_transp_1_N"/>
    <property type="match status" value="1"/>
</dbReference>
<keyword evidence="4 7" id="KW-0812">Transmembrane</keyword>
<reference evidence="9 10" key="1">
    <citation type="submission" date="2016-10" db="EMBL/GenBank/DDBJ databases">
        <authorList>
            <person name="de Groot N.N."/>
        </authorList>
    </citation>
    <scope>NUCLEOTIDE SEQUENCE [LARGE SCALE GENOMIC DNA]</scope>
    <source>
        <strain evidence="9 10">DSM 2784</strain>
    </source>
</reference>
<feature type="transmembrane region" description="Helical" evidence="7">
    <location>
        <begin position="9"/>
        <end position="29"/>
    </location>
</feature>
<dbReference type="PANTHER" id="PTHR43163">
    <property type="entry name" value="DIPEPTIDE TRANSPORT SYSTEM PERMEASE PROTEIN DPPB-RELATED"/>
    <property type="match status" value="1"/>
</dbReference>
<organism evidence="9 10">
    <name type="scientific">Acidaminobacter hydrogenoformans DSM 2784</name>
    <dbReference type="NCBI Taxonomy" id="1120920"/>
    <lineage>
        <taxon>Bacteria</taxon>
        <taxon>Bacillati</taxon>
        <taxon>Bacillota</taxon>
        <taxon>Clostridia</taxon>
        <taxon>Peptostreptococcales</taxon>
        <taxon>Acidaminobacteraceae</taxon>
        <taxon>Acidaminobacter</taxon>
    </lineage>
</organism>
<evidence type="ECO:0000256" key="5">
    <source>
        <dbReference type="ARBA" id="ARBA00022989"/>
    </source>
</evidence>
<dbReference type="Proteomes" id="UP000199208">
    <property type="component" value="Unassembled WGS sequence"/>
</dbReference>
<dbReference type="InterPro" id="IPR035906">
    <property type="entry name" value="MetI-like_sf"/>
</dbReference>
<dbReference type="GO" id="GO:0055085">
    <property type="term" value="P:transmembrane transport"/>
    <property type="evidence" value="ECO:0007669"/>
    <property type="project" value="InterPro"/>
</dbReference>
<dbReference type="OrthoDB" id="9773221at2"/>
<comment type="subcellular location">
    <subcellularLocation>
        <location evidence="1 7">Cell membrane</location>
        <topology evidence="1 7">Multi-pass membrane protein</topology>
    </subcellularLocation>
</comment>
<dbReference type="InterPro" id="IPR045621">
    <property type="entry name" value="BPD_transp_1_N"/>
</dbReference>
<feature type="transmembrane region" description="Helical" evidence="7">
    <location>
        <begin position="102"/>
        <end position="123"/>
    </location>
</feature>
<evidence type="ECO:0000256" key="4">
    <source>
        <dbReference type="ARBA" id="ARBA00022692"/>
    </source>
</evidence>
<evidence type="ECO:0000259" key="8">
    <source>
        <dbReference type="PROSITE" id="PS50928"/>
    </source>
</evidence>
<keyword evidence="5 7" id="KW-1133">Transmembrane helix</keyword>
<keyword evidence="3" id="KW-1003">Cell membrane</keyword>
<dbReference type="EMBL" id="FMWL01000001">
    <property type="protein sequence ID" value="SCZ76032.1"/>
    <property type="molecule type" value="Genomic_DNA"/>
</dbReference>
<dbReference type="PANTHER" id="PTHR43163:SF6">
    <property type="entry name" value="DIPEPTIDE TRANSPORT SYSTEM PERMEASE PROTEIN DPPB-RELATED"/>
    <property type="match status" value="1"/>
</dbReference>
<dbReference type="Pfam" id="PF00528">
    <property type="entry name" value="BPD_transp_1"/>
    <property type="match status" value="1"/>
</dbReference>
<dbReference type="AlphaFoldDB" id="A0A1G5RPJ0"/>